<proteinExistence type="predicted"/>
<sequence length="37" mass="4676">MEMKYMNSNYIFLYIAILHKIYGQIYVTDTFRYCWEI</sequence>
<protein>
    <submittedName>
        <fullName evidence="1">Uncharacterized protein</fullName>
    </submittedName>
</protein>
<organism evidence="1">
    <name type="scientific">Anguilla anguilla</name>
    <name type="common">European freshwater eel</name>
    <name type="synonym">Muraena anguilla</name>
    <dbReference type="NCBI Taxonomy" id="7936"/>
    <lineage>
        <taxon>Eukaryota</taxon>
        <taxon>Metazoa</taxon>
        <taxon>Chordata</taxon>
        <taxon>Craniata</taxon>
        <taxon>Vertebrata</taxon>
        <taxon>Euteleostomi</taxon>
        <taxon>Actinopterygii</taxon>
        <taxon>Neopterygii</taxon>
        <taxon>Teleostei</taxon>
        <taxon>Anguilliformes</taxon>
        <taxon>Anguillidae</taxon>
        <taxon>Anguilla</taxon>
    </lineage>
</organism>
<dbReference type="AlphaFoldDB" id="A0A0E9TTT0"/>
<evidence type="ECO:0000313" key="1">
    <source>
        <dbReference type="EMBL" id="JAH56857.1"/>
    </source>
</evidence>
<dbReference type="EMBL" id="GBXM01051720">
    <property type="protein sequence ID" value="JAH56857.1"/>
    <property type="molecule type" value="Transcribed_RNA"/>
</dbReference>
<accession>A0A0E9TTT0</accession>
<reference evidence="1" key="1">
    <citation type="submission" date="2014-11" db="EMBL/GenBank/DDBJ databases">
        <authorList>
            <person name="Amaro Gonzalez C."/>
        </authorList>
    </citation>
    <scope>NUCLEOTIDE SEQUENCE</scope>
</reference>
<name>A0A0E9TTT0_ANGAN</name>
<reference evidence="1" key="2">
    <citation type="journal article" date="2015" name="Fish Shellfish Immunol.">
        <title>Early steps in the European eel (Anguilla anguilla)-Vibrio vulnificus interaction in the gills: Role of the RtxA13 toxin.</title>
        <authorList>
            <person name="Callol A."/>
            <person name="Pajuelo D."/>
            <person name="Ebbesson L."/>
            <person name="Teles M."/>
            <person name="MacKenzie S."/>
            <person name="Amaro C."/>
        </authorList>
    </citation>
    <scope>NUCLEOTIDE SEQUENCE</scope>
</reference>